<evidence type="ECO:0000313" key="1">
    <source>
        <dbReference type="EMBL" id="KAK3297293.1"/>
    </source>
</evidence>
<name>A0AAE0HIP0_9PEZI</name>
<accession>A0AAE0HIP0</accession>
<protein>
    <submittedName>
        <fullName evidence="1">Uncharacterized protein</fullName>
    </submittedName>
</protein>
<reference evidence="1" key="2">
    <citation type="submission" date="2023-06" db="EMBL/GenBank/DDBJ databases">
        <authorList>
            <consortium name="Lawrence Berkeley National Laboratory"/>
            <person name="Haridas S."/>
            <person name="Hensen N."/>
            <person name="Bonometti L."/>
            <person name="Westerberg I."/>
            <person name="Brannstrom I.O."/>
            <person name="Guillou S."/>
            <person name="Cros-Aarteil S."/>
            <person name="Calhoun S."/>
            <person name="Kuo A."/>
            <person name="Mondo S."/>
            <person name="Pangilinan J."/>
            <person name="Riley R."/>
            <person name="Labutti K."/>
            <person name="Andreopoulos B."/>
            <person name="Lipzen A."/>
            <person name="Chen C."/>
            <person name="Yanf M."/>
            <person name="Daum C."/>
            <person name="Ng V."/>
            <person name="Clum A."/>
            <person name="Steindorff A."/>
            <person name="Ohm R."/>
            <person name="Martin F."/>
            <person name="Silar P."/>
            <person name="Natvig D."/>
            <person name="Lalanne C."/>
            <person name="Gautier V."/>
            <person name="Ament-Velasquez S.L."/>
            <person name="Kruys A."/>
            <person name="Hutchinson M.I."/>
            <person name="Powell A.J."/>
            <person name="Barry K."/>
            <person name="Miller A.N."/>
            <person name="Grigoriev I.V."/>
            <person name="Debuchy R."/>
            <person name="Gladieux P."/>
            <person name="Thoren M.H."/>
            <person name="Johannesson H."/>
        </authorList>
    </citation>
    <scope>NUCLEOTIDE SEQUENCE</scope>
    <source>
        <strain evidence="1">CBS 168.71</strain>
    </source>
</reference>
<dbReference type="RefSeq" id="XP_062660807.1">
    <property type="nucleotide sequence ID" value="XM_062807372.1"/>
</dbReference>
<sequence length="942" mass="104233">MAELPPNPDRMLIPQHDPKLILSAETSFSMPDLPRSTDIYAEDFHLDRDLVLENKSDDPESKASLGSFVRSLSATVPEGRELLKIDLGGAKGTEAAANALSGGQVSCFIQRLDQRYVDTFNIDVYGGHAHDQVLNPDKVTPASPPAGGNGGTGGHVSVAFGSFVSSPLKLARKLISGVHQKPEAYPAGSADLLTQLTRRCEPKEVQAITGVPEALKTLKRYPKIDKKDFLQALIELVTVFASIEVHMESRVTQSIGVKGGTRGVGLENQSDNGKPGADGNAAVTLVSNPKAPWELSMCFAHPTQCNMVLERAKARYYAGTPRPGSDGKGKASLLAWGEARATLENLLDRLEFLDDAHRPTDLSKSNLVAAYKIGNATLSIPVSDTGTDDLPASLSQLITTRNEAVGLYAQMETGLDAFNDSYNSVPLGSFGSYEENLKSSLTYLRETELRFKGYKEAVDKAVENKEHIEASRRATNAAIAHNVNMHRDIVGELNKTAANIAQFDYPLSRARTSLTEAANQVKRELEKAIPFPFEELVNAGTQLLFVAKWPMAVLQGVNLVHHMATKIIKDDGTAVERQYLVRRVSNITGSIKSLKEGYKMLSNGKVHDEDRDASKLLVQEKELSDLMEDVNNSLSVETVRRVKTLFKFYITLVVQRSHDIMRYNALASTLVRYRTESQSLQQQRDRLQRANVATIDVHHPAIVVYMQKLYLKAIRTTEYWLYKAQRAYNYAALNDDNIIGDVLGDDPPFSRFDSTLLSEAHKSLSEAYQKYYLDKLGPARGDFHKRTVDLDPTQHIEVIRDSGKNSCTFFVEVVPGKAFDGMANVRLLRARCYLDGAKVSPSNKLHLTLTHAGMETLVDEVKKKHEFKHKAQILTAFKCHLETKEVELASTIGQGREESGYALVGPFVTWRVDVNKEYNTGLDLSNVTGGRLEFDGHYRPIR</sequence>
<comment type="caution">
    <text evidence="1">The sequence shown here is derived from an EMBL/GenBank/DDBJ whole genome shotgun (WGS) entry which is preliminary data.</text>
</comment>
<keyword evidence="2" id="KW-1185">Reference proteome</keyword>
<dbReference type="Proteomes" id="UP001278766">
    <property type="component" value="Unassembled WGS sequence"/>
</dbReference>
<reference evidence="1" key="1">
    <citation type="journal article" date="2023" name="Mol. Phylogenet. Evol.">
        <title>Genome-scale phylogeny and comparative genomics of the fungal order Sordariales.</title>
        <authorList>
            <person name="Hensen N."/>
            <person name="Bonometti L."/>
            <person name="Westerberg I."/>
            <person name="Brannstrom I.O."/>
            <person name="Guillou S."/>
            <person name="Cros-Aarteil S."/>
            <person name="Calhoun S."/>
            <person name="Haridas S."/>
            <person name="Kuo A."/>
            <person name="Mondo S."/>
            <person name="Pangilinan J."/>
            <person name="Riley R."/>
            <person name="LaButti K."/>
            <person name="Andreopoulos B."/>
            <person name="Lipzen A."/>
            <person name="Chen C."/>
            <person name="Yan M."/>
            <person name="Daum C."/>
            <person name="Ng V."/>
            <person name="Clum A."/>
            <person name="Steindorff A."/>
            <person name="Ohm R.A."/>
            <person name="Martin F."/>
            <person name="Silar P."/>
            <person name="Natvig D.O."/>
            <person name="Lalanne C."/>
            <person name="Gautier V."/>
            <person name="Ament-Velasquez S.L."/>
            <person name="Kruys A."/>
            <person name="Hutchinson M.I."/>
            <person name="Powell A.J."/>
            <person name="Barry K."/>
            <person name="Miller A.N."/>
            <person name="Grigoriev I.V."/>
            <person name="Debuchy R."/>
            <person name="Gladieux P."/>
            <person name="Hiltunen Thoren M."/>
            <person name="Johannesson H."/>
        </authorList>
    </citation>
    <scope>NUCLEOTIDE SEQUENCE</scope>
    <source>
        <strain evidence="1">CBS 168.71</strain>
    </source>
</reference>
<organism evidence="1 2">
    <name type="scientific">Chaetomium fimeti</name>
    <dbReference type="NCBI Taxonomy" id="1854472"/>
    <lineage>
        <taxon>Eukaryota</taxon>
        <taxon>Fungi</taxon>
        <taxon>Dikarya</taxon>
        <taxon>Ascomycota</taxon>
        <taxon>Pezizomycotina</taxon>
        <taxon>Sordariomycetes</taxon>
        <taxon>Sordariomycetidae</taxon>
        <taxon>Sordariales</taxon>
        <taxon>Chaetomiaceae</taxon>
        <taxon>Chaetomium</taxon>
    </lineage>
</organism>
<dbReference type="AlphaFoldDB" id="A0AAE0HIP0"/>
<evidence type="ECO:0000313" key="2">
    <source>
        <dbReference type="Proteomes" id="UP001278766"/>
    </source>
</evidence>
<dbReference type="EMBL" id="JAUEPN010000003">
    <property type="protein sequence ID" value="KAK3297293.1"/>
    <property type="molecule type" value="Genomic_DNA"/>
</dbReference>
<gene>
    <name evidence="1" type="ORF">B0H64DRAFT_457362</name>
</gene>
<dbReference type="GeneID" id="87844320"/>
<proteinExistence type="predicted"/>